<dbReference type="AlphaFoldDB" id="V9FCF8"/>
<gene>
    <name evidence="1" type="ORF">F443_07215</name>
</gene>
<protein>
    <submittedName>
        <fullName evidence="1">Uncharacterized protein</fullName>
    </submittedName>
</protein>
<evidence type="ECO:0000313" key="2">
    <source>
        <dbReference type="Proteomes" id="UP000018721"/>
    </source>
</evidence>
<sequence length="169" mass="17668">MARAAATVVVPRFLGYNKQLQHNTRTGSANCAGTHECSCFLLVFSSHSLSCNAPFVSKAFYVSTSPSVTLLNTLSLAPTRSVLSVSTPATASEASTATHRAVQDPIRCITHAPTTNAAAPAECGGCHGLQLDGGLAILADCLQKVCSLQGQRATSYKQGQEEQTSAFHV</sequence>
<proteinExistence type="predicted"/>
<organism evidence="1 2">
    <name type="scientific">Phytophthora nicotianae P1569</name>
    <dbReference type="NCBI Taxonomy" id="1317065"/>
    <lineage>
        <taxon>Eukaryota</taxon>
        <taxon>Sar</taxon>
        <taxon>Stramenopiles</taxon>
        <taxon>Oomycota</taxon>
        <taxon>Peronosporomycetes</taxon>
        <taxon>Peronosporales</taxon>
        <taxon>Peronosporaceae</taxon>
        <taxon>Phytophthora</taxon>
    </lineage>
</organism>
<accession>V9FCF8</accession>
<reference evidence="1 2" key="1">
    <citation type="submission" date="2013-11" db="EMBL/GenBank/DDBJ databases">
        <title>The Genome Sequence of Phytophthora parasitica P1569.</title>
        <authorList>
            <consortium name="The Broad Institute Genomics Platform"/>
            <person name="Russ C."/>
            <person name="Tyler B."/>
            <person name="Panabieres F."/>
            <person name="Shan W."/>
            <person name="Tripathy S."/>
            <person name="Grunwald N."/>
            <person name="Machado M."/>
            <person name="Johnson C.S."/>
            <person name="Arredondo F."/>
            <person name="Hong C."/>
            <person name="Coffey M."/>
            <person name="Young S.K."/>
            <person name="Zeng Q."/>
            <person name="Gargeya S."/>
            <person name="Fitzgerald M."/>
            <person name="Abouelleil A."/>
            <person name="Alvarado L."/>
            <person name="Chapman S.B."/>
            <person name="Gainer-Dewar J."/>
            <person name="Goldberg J."/>
            <person name="Griggs A."/>
            <person name="Gujja S."/>
            <person name="Hansen M."/>
            <person name="Howarth C."/>
            <person name="Imamovic A."/>
            <person name="Ireland A."/>
            <person name="Larimer J."/>
            <person name="McCowan C."/>
            <person name="Murphy C."/>
            <person name="Pearson M."/>
            <person name="Poon T.W."/>
            <person name="Priest M."/>
            <person name="Roberts A."/>
            <person name="Saif S."/>
            <person name="Shea T."/>
            <person name="Sykes S."/>
            <person name="Wortman J."/>
            <person name="Nusbaum C."/>
            <person name="Birren B."/>
        </authorList>
    </citation>
    <scope>NUCLEOTIDE SEQUENCE [LARGE SCALE GENOMIC DNA]</scope>
    <source>
        <strain evidence="1 2">P1569</strain>
    </source>
</reference>
<name>V9FCF8_PHYNI</name>
<dbReference type="OrthoDB" id="138899at2759"/>
<evidence type="ECO:0000313" key="1">
    <source>
        <dbReference type="EMBL" id="ETI48806.1"/>
    </source>
</evidence>
<dbReference type="Proteomes" id="UP000018721">
    <property type="component" value="Unassembled WGS sequence"/>
</dbReference>
<comment type="caution">
    <text evidence="1">The sequence shown here is derived from an EMBL/GenBank/DDBJ whole genome shotgun (WGS) entry which is preliminary data.</text>
</comment>
<keyword evidence="2" id="KW-1185">Reference proteome</keyword>
<dbReference type="HOGENOM" id="CLU_1581635_0_0_1"/>
<dbReference type="EMBL" id="ANIZ01001199">
    <property type="protein sequence ID" value="ETI48806.1"/>
    <property type="molecule type" value="Genomic_DNA"/>
</dbReference>